<evidence type="ECO:0000313" key="2">
    <source>
        <dbReference type="Proteomes" id="UP000828048"/>
    </source>
</evidence>
<organism evidence="1 2">
    <name type="scientific">Vaccinium darrowii</name>
    <dbReference type="NCBI Taxonomy" id="229202"/>
    <lineage>
        <taxon>Eukaryota</taxon>
        <taxon>Viridiplantae</taxon>
        <taxon>Streptophyta</taxon>
        <taxon>Embryophyta</taxon>
        <taxon>Tracheophyta</taxon>
        <taxon>Spermatophyta</taxon>
        <taxon>Magnoliopsida</taxon>
        <taxon>eudicotyledons</taxon>
        <taxon>Gunneridae</taxon>
        <taxon>Pentapetalae</taxon>
        <taxon>asterids</taxon>
        <taxon>Ericales</taxon>
        <taxon>Ericaceae</taxon>
        <taxon>Vaccinioideae</taxon>
        <taxon>Vaccinieae</taxon>
        <taxon>Vaccinium</taxon>
    </lineage>
</organism>
<dbReference type="EMBL" id="CM037159">
    <property type="protein sequence ID" value="KAH7865092.1"/>
    <property type="molecule type" value="Genomic_DNA"/>
</dbReference>
<evidence type="ECO:0000313" key="1">
    <source>
        <dbReference type="EMBL" id="KAH7865092.1"/>
    </source>
</evidence>
<dbReference type="Proteomes" id="UP000828048">
    <property type="component" value="Chromosome 9"/>
</dbReference>
<accession>A0ACB7ZGW8</accession>
<sequence length="418" mass="46142">MSHFLAETIRKQVDNAEARVNSLLQRRPKIQLCDKGARVISTPERVLIPNPQQTRTTDVGAKTLHSHDLTSVLDWPGGSTLSSPGVGASPNIPDLTRVMYNPSSPVVFLMETKNNRNTLDRFRKRLQFPNSCYVDPIGLSGGLALWWKDEVDVEVRWKSKNIISYPFNGAHGPPTSALKWTSEVVDSLSKDEANATLSLAAFTAWFIWKARNNFIFRHAPVNPLETMSRANFARWEFSNSSVISSVHMDNHPRNDSQSAWKAPDCSSFKANCDVAIRPNSSTGVAAIVLRDWKGKVVEGIAKSFQASSPLQGELFAIREACLLMEALGLKGMEIESDNKEAIHLSVSELVPPWSVSALVLDIRFLARSNQLVLNWTPRSANKVAHMVAALASKGNLPCNWVSVHPSSLLHVLAADSVM</sequence>
<proteinExistence type="predicted"/>
<reference evidence="1 2" key="1">
    <citation type="journal article" date="2021" name="Hortic Res">
        <title>High-quality reference genome and annotation aids understanding of berry development for evergreen blueberry (Vaccinium darrowii).</title>
        <authorList>
            <person name="Yu J."/>
            <person name="Hulse-Kemp A.M."/>
            <person name="Babiker E."/>
            <person name="Staton M."/>
        </authorList>
    </citation>
    <scope>NUCLEOTIDE SEQUENCE [LARGE SCALE GENOMIC DNA]</scope>
    <source>
        <strain evidence="2">cv. NJ 8807/NJ 8810</strain>
        <tissue evidence="1">Young leaf</tissue>
    </source>
</reference>
<gene>
    <name evidence="1" type="ORF">Vadar_002098</name>
</gene>
<name>A0ACB7ZGW8_9ERIC</name>
<protein>
    <submittedName>
        <fullName evidence="1">Uncharacterized protein</fullName>
    </submittedName>
</protein>
<comment type="caution">
    <text evidence="1">The sequence shown here is derived from an EMBL/GenBank/DDBJ whole genome shotgun (WGS) entry which is preliminary data.</text>
</comment>
<keyword evidence="2" id="KW-1185">Reference proteome</keyword>